<dbReference type="RefSeq" id="WP_047787787.1">
    <property type="nucleotide sequence ID" value="NZ_JZWI01000085.1"/>
</dbReference>
<evidence type="ECO:0000313" key="3">
    <source>
        <dbReference type="Proteomes" id="UP000035170"/>
    </source>
</evidence>
<dbReference type="CDD" id="cd08946">
    <property type="entry name" value="SDR_e"/>
    <property type="match status" value="1"/>
</dbReference>
<feature type="domain" description="NAD-dependent epimerase/dehydratase" evidence="1">
    <location>
        <begin position="4"/>
        <end position="247"/>
    </location>
</feature>
<dbReference type="EC" id="5.1.3.2" evidence="2"/>
<keyword evidence="3" id="KW-1185">Reference proteome</keyword>
<dbReference type="PATRIC" id="fig|34073.19.peg.7050"/>
<sequence>MAAVMVTGASGFVGLALAEHLLARGEHVVGYDLSPPPAQAARAFAALPGRLDAVVGDVRDEVRLARAMRMHRVDRLVMLAAITADAVRERSAPQAIFEVNVGGVLAALSAAAASHVQRAVLGSSGSVYGASGREAASLDELATPLQPEGLYGLSKQASEGAAQRLAALHGLDLVVGRLGTCFGPWEAATGVRDTLSAPFQVLQRARRGEAAVLPRDSRRDWLYVRDAATALAALLDRPAMPLPVYNLAAGFEWSMSQWCERVADWQPGFAWRMAGAHEQPNVSYYAPYDRAPMATGRLRADTGFVPRFDLDAAASDFRDWLRHPTESHA</sequence>
<accession>A0A0H2M4R9</accession>
<proteinExistence type="predicted"/>
<reference evidence="2 3" key="1">
    <citation type="submission" date="2015-03" db="EMBL/GenBank/DDBJ databases">
        <title>Genome sequence of Variovorax paradoxus TBEA6.</title>
        <authorList>
            <person name="Poehlein A."/>
            <person name="Schuldes J."/>
            <person name="Wuebbeler J.H."/>
            <person name="Hiessl S."/>
            <person name="Steinbuechel A."/>
            <person name="Daniel R."/>
        </authorList>
    </citation>
    <scope>NUCLEOTIDE SEQUENCE [LARGE SCALE GENOMIC DNA]</scope>
    <source>
        <strain evidence="2 3">TBEA6</strain>
    </source>
</reference>
<protein>
    <submittedName>
        <fullName evidence="2">UDP-glucose 4-epimerase</fullName>
        <ecNumber evidence="2">5.1.3.2</ecNumber>
    </submittedName>
</protein>
<dbReference type="InterPro" id="IPR050177">
    <property type="entry name" value="Lipid_A_modif_metabolic_enz"/>
</dbReference>
<dbReference type="SUPFAM" id="SSF51735">
    <property type="entry name" value="NAD(P)-binding Rossmann-fold domains"/>
    <property type="match status" value="1"/>
</dbReference>
<gene>
    <name evidence="2" type="primary">galE3</name>
    <name evidence="2" type="ORF">VPARA_68220</name>
</gene>
<name>A0A0H2M4R9_VARPD</name>
<dbReference type="GO" id="GO:0003978">
    <property type="term" value="F:UDP-glucose 4-epimerase activity"/>
    <property type="evidence" value="ECO:0007669"/>
    <property type="project" value="UniProtKB-EC"/>
</dbReference>
<comment type="caution">
    <text evidence="2">The sequence shown here is derived from an EMBL/GenBank/DDBJ whole genome shotgun (WGS) entry which is preliminary data.</text>
</comment>
<dbReference type="AlphaFoldDB" id="A0A0H2M4R9"/>
<dbReference type="PANTHER" id="PTHR43245">
    <property type="entry name" value="BIFUNCTIONAL POLYMYXIN RESISTANCE PROTEIN ARNA"/>
    <property type="match status" value="1"/>
</dbReference>
<evidence type="ECO:0000259" key="1">
    <source>
        <dbReference type="Pfam" id="PF01370"/>
    </source>
</evidence>
<dbReference type="Proteomes" id="UP000035170">
    <property type="component" value="Unassembled WGS sequence"/>
</dbReference>
<dbReference type="EMBL" id="JZWI01000085">
    <property type="protein sequence ID" value="KLN52050.1"/>
    <property type="molecule type" value="Genomic_DNA"/>
</dbReference>
<dbReference type="PANTHER" id="PTHR43245:SF55">
    <property type="entry name" value="NAD(P)-BINDING DOMAIN-CONTAINING PROTEIN"/>
    <property type="match status" value="1"/>
</dbReference>
<organism evidence="2 3">
    <name type="scientific">Variovorax paradoxus</name>
    <dbReference type="NCBI Taxonomy" id="34073"/>
    <lineage>
        <taxon>Bacteria</taxon>
        <taxon>Pseudomonadati</taxon>
        <taxon>Pseudomonadota</taxon>
        <taxon>Betaproteobacteria</taxon>
        <taxon>Burkholderiales</taxon>
        <taxon>Comamonadaceae</taxon>
        <taxon>Variovorax</taxon>
    </lineage>
</organism>
<keyword evidence="2" id="KW-0413">Isomerase</keyword>
<dbReference type="Gene3D" id="3.40.50.720">
    <property type="entry name" value="NAD(P)-binding Rossmann-like Domain"/>
    <property type="match status" value="1"/>
</dbReference>
<evidence type="ECO:0000313" key="2">
    <source>
        <dbReference type="EMBL" id="KLN52050.1"/>
    </source>
</evidence>
<dbReference type="InterPro" id="IPR001509">
    <property type="entry name" value="Epimerase_deHydtase"/>
</dbReference>
<dbReference type="InterPro" id="IPR036291">
    <property type="entry name" value="NAD(P)-bd_dom_sf"/>
</dbReference>
<dbReference type="Pfam" id="PF01370">
    <property type="entry name" value="Epimerase"/>
    <property type="match status" value="1"/>
</dbReference>